<evidence type="ECO:0008006" key="8">
    <source>
        <dbReference type="Google" id="ProtNLM"/>
    </source>
</evidence>
<evidence type="ECO:0000313" key="7">
    <source>
        <dbReference type="Proteomes" id="UP000186040"/>
    </source>
</evidence>
<evidence type="ECO:0000256" key="2">
    <source>
        <dbReference type="ARBA" id="ARBA00022676"/>
    </source>
</evidence>
<protein>
    <recommendedName>
        <fullName evidence="8">Glycosyl transferase</fullName>
    </recommendedName>
</protein>
<feature type="domain" description="Erythromycin biosynthesis protein CIII-like C-terminal" evidence="4">
    <location>
        <begin position="265"/>
        <end position="393"/>
    </location>
</feature>
<dbReference type="Proteomes" id="UP000186040">
    <property type="component" value="Unassembled WGS sequence"/>
</dbReference>
<dbReference type="GO" id="GO:0008194">
    <property type="term" value="F:UDP-glycosyltransferase activity"/>
    <property type="evidence" value="ECO:0007669"/>
    <property type="project" value="InterPro"/>
</dbReference>
<evidence type="ECO:0000256" key="3">
    <source>
        <dbReference type="ARBA" id="ARBA00022679"/>
    </source>
</evidence>
<dbReference type="PANTHER" id="PTHR48050">
    <property type="entry name" value="STEROL 3-BETA-GLUCOSYLTRANSFERASE"/>
    <property type="match status" value="1"/>
</dbReference>
<dbReference type="InterPro" id="IPR010610">
    <property type="entry name" value="EryCIII-like_C"/>
</dbReference>
<organism evidence="6 7">
    <name type="scientific">Actinokineospora bangkokensis</name>
    <dbReference type="NCBI Taxonomy" id="1193682"/>
    <lineage>
        <taxon>Bacteria</taxon>
        <taxon>Bacillati</taxon>
        <taxon>Actinomycetota</taxon>
        <taxon>Actinomycetes</taxon>
        <taxon>Pseudonocardiales</taxon>
        <taxon>Pseudonocardiaceae</taxon>
        <taxon>Actinokineospora</taxon>
    </lineage>
</organism>
<keyword evidence="7" id="KW-1185">Reference proteome</keyword>
<comment type="caution">
    <text evidence="6">The sequence shown here is derived from an EMBL/GenBank/DDBJ whole genome shotgun (WGS) entry which is preliminary data.</text>
</comment>
<dbReference type="Pfam" id="PF06722">
    <property type="entry name" value="EryCIII-like_C"/>
    <property type="match status" value="1"/>
</dbReference>
<dbReference type="STRING" id="1193682.BJP25_04775"/>
<dbReference type="GO" id="GO:0016758">
    <property type="term" value="F:hexosyltransferase activity"/>
    <property type="evidence" value="ECO:0007669"/>
    <property type="project" value="UniProtKB-ARBA"/>
</dbReference>
<dbReference type="InterPro" id="IPR048284">
    <property type="entry name" value="EryCIII-like_N"/>
</dbReference>
<dbReference type="EMBL" id="MKQR01000030">
    <property type="protein sequence ID" value="OLR89641.1"/>
    <property type="molecule type" value="Genomic_DNA"/>
</dbReference>
<evidence type="ECO:0000313" key="6">
    <source>
        <dbReference type="EMBL" id="OLR89641.1"/>
    </source>
</evidence>
<feature type="domain" description="Erythromycin biosynthesis protein CIII-like N-terminal" evidence="5">
    <location>
        <begin position="23"/>
        <end position="229"/>
    </location>
</feature>
<keyword evidence="3" id="KW-0808">Transferase</keyword>
<proteinExistence type="inferred from homology"/>
<sequence>MDLLFSSLPSHGHTYPLLPLAIAARDAGHHVTYATAADFHPLLRALGFDVLDVGLDIRGGFAVLAERTPGAGAADPRAHHKLSPEQAARNAAVVFTEILPERFFADLGAVFESHRPDLVVYEAAALGAGLAAKKAGLPAVCHGFGRGFDPEQADRLALGFREGFTATVRKLLGDDTDFDAMSPGTGDPYLDIYPPSIQTPSVLAAPHRLPLRPVPFAEPGDLPAWVTAHEQPLVYLTLGTAFGDHEVLRTAIDGLASTGARVLVAAGPTVETADLGDPPANVTVEAWVPQADLLPHLDLVVHHGGSGTTLGSIGAGVPQLFLPQGADQFTNAAAVSGFGAGRTLEGDAVTREGVAAAARELLADVEVAGKVKVLADEVAGMPAPAEVVARLGEFATT</sequence>
<gene>
    <name evidence="6" type="ORF">BJP25_04775</name>
</gene>
<comment type="similarity">
    <text evidence="1">Belongs to the glycosyltransferase 28 family.</text>
</comment>
<dbReference type="RefSeq" id="WP_075978585.1">
    <property type="nucleotide sequence ID" value="NZ_MKQR01000030.1"/>
</dbReference>
<dbReference type="PANTHER" id="PTHR48050:SF13">
    <property type="entry name" value="STEROL 3-BETA-GLUCOSYLTRANSFERASE UGT80A2"/>
    <property type="match status" value="1"/>
</dbReference>
<dbReference type="InterPro" id="IPR002213">
    <property type="entry name" value="UDP_glucos_trans"/>
</dbReference>
<reference evidence="6 7" key="1">
    <citation type="submission" date="2016-10" db="EMBL/GenBank/DDBJ databases">
        <title>The Draft Genome Sequence of Actinokineospora bangkokensis 44EHWT reveals the biosynthetic pathway of antifungal compounds Thailandins with unusual extender unit butylmalonyl-CoA.</title>
        <authorList>
            <person name="Greule A."/>
            <person name="Intra B."/>
            <person name="Flemming S."/>
            <person name="Rommel M.G."/>
            <person name="Panbangred W."/>
            <person name="Bechthold A."/>
        </authorList>
    </citation>
    <scope>NUCLEOTIDE SEQUENCE [LARGE SCALE GENOMIC DNA]</scope>
    <source>
        <strain evidence="6 7">44EHW</strain>
    </source>
</reference>
<dbReference type="SUPFAM" id="SSF53756">
    <property type="entry name" value="UDP-Glycosyltransferase/glycogen phosphorylase"/>
    <property type="match status" value="1"/>
</dbReference>
<dbReference type="Pfam" id="PF21036">
    <property type="entry name" value="EryCIII-like_N"/>
    <property type="match status" value="1"/>
</dbReference>
<dbReference type="InterPro" id="IPR050426">
    <property type="entry name" value="Glycosyltransferase_28"/>
</dbReference>
<evidence type="ECO:0000259" key="5">
    <source>
        <dbReference type="Pfam" id="PF21036"/>
    </source>
</evidence>
<dbReference type="FunFam" id="3.40.50.2000:FF:000072">
    <property type="entry name" value="Glycosyl transferase"/>
    <property type="match status" value="1"/>
</dbReference>
<dbReference type="AlphaFoldDB" id="A0A1Q9LC84"/>
<evidence type="ECO:0000259" key="4">
    <source>
        <dbReference type="Pfam" id="PF06722"/>
    </source>
</evidence>
<dbReference type="CDD" id="cd03784">
    <property type="entry name" value="GT1_Gtf-like"/>
    <property type="match status" value="1"/>
</dbReference>
<evidence type="ECO:0000256" key="1">
    <source>
        <dbReference type="ARBA" id="ARBA00006962"/>
    </source>
</evidence>
<name>A0A1Q9LC84_9PSEU</name>
<dbReference type="GO" id="GO:0017000">
    <property type="term" value="P:antibiotic biosynthetic process"/>
    <property type="evidence" value="ECO:0007669"/>
    <property type="project" value="UniProtKB-ARBA"/>
</dbReference>
<accession>A0A1Q9LC84</accession>
<dbReference type="Gene3D" id="3.40.50.2000">
    <property type="entry name" value="Glycogen Phosphorylase B"/>
    <property type="match status" value="2"/>
</dbReference>
<dbReference type="OrthoDB" id="5488434at2"/>
<keyword evidence="2" id="KW-0328">Glycosyltransferase</keyword>